<keyword evidence="1" id="KW-0812">Transmembrane</keyword>
<dbReference type="OrthoDB" id="1633470at2"/>
<evidence type="ECO:0000313" key="2">
    <source>
        <dbReference type="EMBL" id="RKQ37840.1"/>
    </source>
</evidence>
<keyword evidence="1" id="KW-1133">Transmembrane helix</keyword>
<protein>
    <submittedName>
        <fullName evidence="2">Stage II sporulation protein P</fullName>
    </submittedName>
</protein>
<dbReference type="EMBL" id="RBZP01000001">
    <property type="protein sequence ID" value="RKQ37840.1"/>
    <property type="molecule type" value="Genomic_DNA"/>
</dbReference>
<organism evidence="2 3">
    <name type="scientific">Oceanobacillus halophilus</name>
    <dbReference type="NCBI Taxonomy" id="930130"/>
    <lineage>
        <taxon>Bacteria</taxon>
        <taxon>Bacillati</taxon>
        <taxon>Bacillota</taxon>
        <taxon>Bacilli</taxon>
        <taxon>Bacillales</taxon>
        <taxon>Bacillaceae</taxon>
        <taxon>Oceanobacillus</taxon>
    </lineage>
</organism>
<keyword evidence="1" id="KW-0472">Membrane</keyword>
<evidence type="ECO:0000313" key="3">
    <source>
        <dbReference type="Proteomes" id="UP000269301"/>
    </source>
</evidence>
<gene>
    <name evidence="2" type="ORF">D8M06_03315</name>
</gene>
<dbReference type="AlphaFoldDB" id="A0A495AE48"/>
<reference evidence="2 3" key="1">
    <citation type="journal article" date="2016" name="Int. J. Syst. Evol. Microbiol.">
        <title>Oceanobacillus halophilus sp. nov., a novel moderately halophilic bacterium from a hypersaline lake.</title>
        <authorList>
            <person name="Amoozegar M.A."/>
            <person name="Bagheri M."/>
            <person name="Makhdoumi A."/>
            <person name="Nikou M.M."/>
            <person name="Fazeli S.A.S."/>
            <person name="Schumann P."/>
            <person name="Sproer C."/>
            <person name="Sanchez-Porro C."/>
            <person name="Ventosa A."/>
        </authorList>
    </citation>
    <scope>NUCLEOTIDE SEQUENCE [LARGE SCALE GENOMIC DNA]</scope>
    <source>
        <strain evidence="2 3">DSM 23996</strain>
    </source>
</reference>
<dbReference type="InterPro" id="IPR010897">
    <property type="entry name" value="Spore_II_P"/>
</dbReference>
<keyword evidence="3" id="KW-1185">Reference proteome</keyword>
<proteinExistence type="predicted"/>
<dbReference type="Pfam" id="PF07454">
    <property type="entry name" value="SpoIIP"/>
    <property type="match status" value="1"/>
</dbReference>
<sequence>MSHKYRHIKRSSYTFYKRSGVYLVSIVGLFLLIGALTTIQPAYRISSETITKWTSDIDGSVFLHLIGMENRAVTQGLPEENQLPSVSSTFLQVATSIKPNDPRSLLGNEIPGFTIYDNQVLIAGEGTDYTNLPIESSPPLEEVLRDREAVVETEEDEEVEKDENMPTTGERDVVYIYNSHNRESFLPHLPDVTNPDLAHHDEVNITKVSKRLEKSLEAKGIGTQVEDTDIGNLLKEKGWEYHQSYDAAREVVKEAFSSNLDIQFAFDIHRDAIPREHTTKEIDGTSFAKIMFVVGEDNPNYEKNLKLATELQYLFDEKYPGLSRGVLPQGGAGYNGVYNQDLSENGLLIEFGGVGNNLDELYRTADIVAEVFSEYYWDAESVEAYTEEE</sequence>
<evidence type="ECO:0000256" key="1">
    <source>
        <dbReference type="SAM" id="Phobius"/>
    </source>
</evidence>
<dbReference type="Proteomes" id="UP000269301">
    <property type="component" value="Unassembled WGS sequence"/>
</dbReference>
<dbReference type="RefSeq" id="WP_121202913.1">
    <property type="nucleotide sequence ID" value="NZ_RBZP01000001.1"/>
</dbReference>
<feature type="transmembrane region" description="Helical" evidence="1">
    <location>
        <begin position="21"/>
        <end position="43"/>
    </location>
</feature>
<dbReference type="NCBIfam" id="TIGR02867">
    <property type="entry name" value="spore_II_P"/>
    <property type="match status" value="1"/>
</dbReference>
<comment type="caution">
    <text evidence="2">The sequence shown here is derived from an EMBL/GenBank/DDBJ whole genome shotgun (WGS) entry which is preliminary data.</text>
</comment>
<accession>A0A495AE48</accession>
<name>A0A495AE48_9BACI</name>